<proteinExistence type="predicted"/>
<dbReference type="InterPro" id="IPR032436">
    <property type="entry name" value="URB1_C"/>
</dbReference>
<dbReference type="PANTHER" id="PTHR13500:SF0">
    <property type="entry name" value="NUCLEOLAR PRE-RIBOSOMAL-ASSOCIATED PROTEIN 1"/>
    <property type="match status" value="1"/>
</dbReference>
<dbReference type="AlphaFoldDB" id="A0A9J6B962"/>
<reference evidence="2" key="1">
    <citation type="submission" date="2021-03" db="EMBL/GenBank/DDBJ databases">
        <title>Chromosome level genome of the anhydrobiotic midge Polypedilum vanderplanki.</title>
        <authorList>
            <person name="Yoshida Y."/>
            <person name="Kikawada T."/>
            <person name="Gusev O."/>
        </authorList>
    </citation>
    <scope>NUCLEOTIDE SEQUENCE</scope>
    <source>
        <strain evidence="2">NIAS01</strain>
        <tissue evidence="2">Whole body or cell culture</tissue>
    </source>
</reference>
<feature type="domain" description="URB1 C-terminal" evidence="1">
    <location>
        <begin position="161"/>
        <end position="364"/>
    </location>
</feature>
<evidence type="ECO:0000259" key="1">
    <source>
        <dbReference type="Pfam" id="PF16201"/>
    </source>
</evidence>
<protein>
    <recommendedName>
        <fullName evidence="1">URB1 C-terminal domain-containing protein</fullName>
    </recommendedName>
</protein>
<dbReference type="GO" id="GO:0000466">
    <property type="term" value="P:maturation of 5.8S rRNA from tricistronic rRNA transcript (SSU-rRNA, 5.8S rRNA, LSU-rRNA)"/>
    <property type="evidence" value="ECO:0007669"/>
    <property type="project" value="TreeGrafter"/>
</dbReference>
<evidence type="ECO:0000313" key="2">
    <source>
        <dbReference type="EMBL" id="KAG5666237.1"/>
    </source>
</evidence>
<organism evidence="2 3">
    <name type="scientific">Polypedilum vanderplanki</name>
    <name type="common">Sleeping chironomid midge</name>
    <dbReference type="NCBI Taxonomy" id="319348"/>
    <lineage>
        <taxon>Eukaryota</taxon>
        <taxon>Metazoa</taxon>
        <taxon>Ecdysozoa</taxon>
        <taxon>Arthropoda</taxon>
        <taxon>Hexapoda</taxon>
        <taxon>Insecta</taxon>
        <taxon>Pterygota</taxon>
        <taxon>Neoptera</taxon>
        <taxon>Endopterygota</taxon>
        <taxon>Diptera</taxon>
        <taxon>Nematocera</taxon>
        <taxon>Chironomoidea</taxon>
        <taxon>Chironomidae</taxon>
        <taxon>Chironominae</taxon>
        <taxon>Polypedilum</taxon>
        <taxon>Polypedilum</taxon>
    </lineage>
</organism>
<dbReference type="InterPro" id="IPR039844">
    <property type="entry name" value="URB1"/>
</dbReference>
<name>A0A9J6B962_POLVA</name>
<sequence length="425" mass="49644">MKSSQNKWKRDLFYLLNILVQRNPLIAHKKHIPIYLSSYQATMSSCDQLILNLLRFYELNSDIDFYEFRPFLFGSTALTHFSSLNQNELKISANSLDEVKKSYFKVINSFEKTIITNTIVNFPIKRKLVDYGLHELDQLLTKNNENEENSSDQIYDPENLLGLLPLGLSFEDLNMRLMTARILMKCRESIEGNKKKKELWIEFYEGIQKGLSKLKKIIPKGHKSGDKIEFPRVAPVSSQLLSEFFNVIPNKLHCVHSILANYVIVREIFDFATIPEFMILMCSYELNQEEHRLFLLNTINDGIRDELDFKLLNNTPIIKMLLSCFGTTISSRKIDLLILKIIDNLIVKAKATEFLTDRYGLLLWMYQVCINIEAFEYDSIDMIISIIDHLKEIFSNDAEKSKLIMSAPVHYLRNLQKQNCHQKRF</sequence>
<dbReference type="GO" id="GO:0000463">
    <property type="term" value="P:maturation of LSU-rRNA from tricistronic rRNA transcript (SSU-rRNA, 5.8S rRNA, LSU-rRNA)"/>
    <property type="evidence" value="ECO:0007669"/>
    <property type="project" value="TreeGrafter"/>
</dbReference>
<accession>A0A9J6B962</accession>
<dbReference type="Proteomes" id="UP001107558">
    <property type="component" value="Unassembled WGS sequence"/>
</dbReference>
<dbReference type="EMBL" id="JADBJN010000015">
    <property type="protein sequence ID" value="KAG5666237.1"/>
    <property type="molecule type" value="Genomic_DNA"/>
</dbReference>
<dbReference type="Pfam" id="PF16201">
    <property type="entry name" value="NopRA1"/>
    <property type="match status" value="1"/>
</dbReference>
<comment type="caution">
    <text evidence="2">The sequence shown here is derived from an EMBL/GenBank/DDBJ whole genome shotgun (WGS) entry which is preliminary data.</text>
</comment>
<gene>
    <name evidence="2" type="ORF">PVAND_017834</name>
</gene>
<keyword evidence="3" id="KW-1185">Reference proteome</keyword>
<dbReference type="PANTHER" id="PTHR13500">
    <property type="entry name" value="NUCLEOLAR PRERIBOSOMAL-ASSOCIATED PROTEIN 1"/>
    <property type="match status" value="1"/>
</dbReference>
<dbReference type="OrthoDB" id="72892at2759"/>
<evidence type="ECO:0000313" key="3">
    <source>
        <dbReference type="Proteomes" id="UP001107558"/>
    </source>
</evidence>
<dbReference type="GO" id="GO:0005730">
    <property type="term" value="C:nucleolus"/>
    <property type="evidence" value="ECO:0007669"/>
    <property type="project" value="TreeGrafter"/>
</dbReference>